<dbReference type="HOGENOM" id="CLU_1056323_0_0_5"/>
<protein>
    <submittedName>
        <fullName evidence="2">Bll3052 protein</fullName>
    </submittedName>
</protein>
<evidence type="ECO:0000313" key="2">
    <source>
        <dbReference type="EMBL" id="CDO59187.1"/>
    </source>
</evidence>
<dbReference type="InterPro" id="IPR021729">
    <property type="entry name" value="DUF3298"/>
</dbReference>
<dbReference type="Pfam" id="PF11738">
    <property type="entry name" value="DUF3298"/>
    <property type="match status" value="1"/>
</dbReference>
<dbReference type="Gene3D" id="3.30.565.40">
    <property type="entry name" value="Fervidobacterium nodosum Rt17-B1 like"/>
    <property type="match status" value="1"/>
</dbReference>
<dbReference type="KEGG" id="pect:BN1012_Phect973"/>
<dbReference type="RefSeq" id="WP_043949917.1">
    <property type="nucleotide sequence ID" value="NZ_HG966617.1"/>
</dbReference>
<dbReference type="EMBL" id="HG966617">
    <property type="protein sequence ID" value="CDO59187.1"/>
    <property type="molecule type" value="Genomic_DNA"/>
</dbReference>
<dbReference type="STRING" id="1458461.BN1012_Phect973"/>
<accession>X5MCH3</accession>
<gene>
    <name evidence="2" type="ORF">BN1012_Phect973</name>
</gene>
<evidence type="ECO:0000259" key="1">
    <source>
        <dbReference type="Pfam" id="PF11738"/>
    </source>
</evidence>
<sequence length="242" mass="26923">MQSIKTPQFESTITVAPKIVMEPGLGSDLVSSSVEAAKKLAVFAAEDAEASPEFFRPYLVDERWEVTLFNSTFVSVLGSHWMFTGGAHGNVDFSSFIWRRRAKDEAEGGGEYVPLEALFADGMGKDAPIWDVLGRNLLAQWEAEWVKRIGQPLGENDEAWRESAKRALAYHAEYKPVATLLPSTQSEKSGGLTFHYAPYIMGPYAMGSFSFDVPYAVFEDYLTEDARNWFGGEIKPAAQTER</sequence>
<organism evidence="2 3">
    <name type="scientific">Candidatus Phaeomarinibacter ectocarpi</name>
    <dbReference type="NCBI Taxonomy" id="1458461"/>
    <lineage>
        <taxon>Bacteria</taxon>
        <taxon>Pseudomonadati</taxon>
        <taxon>Pseudomonadota</taxon>
        <taxon>Alphaproteobacteria</taxon>
        <taxon>Hyphomicrobiales</taxon>
        <taxon>Parvibaculaceae</taxon>
        <taxon>Candidatus Phaeomarinibacter</taxon>
    </lineage>
</organism>
<evidence type="ECO:0000313" key="3">
    <source>
        <dbReference type="Proteomes" id="UP000032160"/>
    </source>
</evidence>
<proteinExistence type="predicted"/>
<dbReference type="Gene3D" id="3.90.640.20">
    <property type="entry name" value="Heat-shock cognate protein, ATPase"/>
    <property type="match status" value="1"/>
</dbReference>
<name>X5MCH3_9HYPH</name>
<dbReference type="AlphaFoldDB" id="X5MCH3"/>
<dbReference type="InterPro" id="IPR037126">
    <property type="entry name" value="PdaC/RsiV-like_sf"/>
</dbReference>
<keyword evidence="3" id="KW-1185">Reference proteome</keyword>
<dbReference type="Proteomes" id="UP000032160">
    <property type="component" value="Chromosome I"/>
</dbReference>
<feature type="domain" description="DUF3298" evidence="1">
    <location>
        <begin position="188"/>
        <end position="215"/>
    </location>
</feature>
<reference evidence="2 3" key="1">
    <citation type="journal article" date="2014" name="Front. Genet.">
        <title>Genome and metabolic network of "Candidatus Phaeomarinobacter ectocarpi" Ec32, a new candidate genus of Alphaproteobacteria frequently associated with brown algae.</title>
        <authorList>
            <person name="Dittami S.M."/>
            <person name="Barbeyron T."/>
            <person name="Boyen C."/>
            <person name="Cambefort J."/>
            <person name="Collet G."/>
            <person name="Delage L."/>
            <person name="Gobet A."/>
            <person name="Groisillier A."/>
            <person name="Leblanc C."/>
            <person name="Michel G."/>
            <person name="Scornet D."/>
            <person name="Siegel A."/>
            <person name="Tapia J.E."/>
            <person name="Tonon T."/>
        </authorList>
    </citation>
    <scope>NUCLEOTIDE SEQUENCE [LARGE SCALE GENOMIC DNA]</scope>
    <source>
        <strain evidence="2 3">Ec32</strain>
    </source>
</reference>